<organism evidence="2 3">
    <name type="scientific">Loktanella salsilacus</name>
    <dbReference type="NCBI Taxonomy" id="195913"/>
    <lineage>
        <taxon>Bacteria</taxon>
        <taxon>Pseudomonadati</taxon>
        <taxon>Pseudomonadota</taxon>
        <taxon>Alphaproteobacteria</taxon>
        <taxon>Rhodobacterales</taxon>
        <taxon>Roseobacteraceae</taxon>
        <taxon>Loktanella</taxon>
    </lineage>
</organism>
<sequence length="68" mass="7437">MQATDNRPARDVPWYQLRSSITMITLTIVAVGGLALDYVANDQTPVPGYRIVENGTIVGGARDDSFLR</sequence>
<accession>A0A1I4HYB7</accession>
<keyword evidence="3" id="KW-1185">Reference proteome</keyword>
<proteinExistence type="predicted"/>
<evidence type="ECO:0000313" key="3">
    <source>
        <dbReference type="Proteomes" id="UP000199550"/>
    </source>
</evidence>
<dbReference type="AlphaFoldDB" id="A0A1I4HYB7"/>
<keyword evidence="1" id="KW-1133">Transmembrane helix</keyword>
<keyword evidence="1" id="KW-0812">Transmembrane</keyword>
<dbReference type="OrthoDB" id="9913615at2"/>
<evidence type="ECO:0000256" key="1">
    <source>
        <dbReference type="SAM" id="Phobius"/>
    </source>
</evidence>
<gene>
    <name evidence="2" type="ORF">SAMN04488004_12047</name>
</gene>
<keyword evidence="1" id="KW-0472">Membrane</keyword>
<reference evidence="2 3" key="1">
    <citation type="submission" date="2016-10" db="EMBL/GenBank/DDBJ databases">
        <authorList>
            <person name="de Groot N.N."/>
        </authorList>
    </citation>
    <scope>NUCLEOTIDE SEQUENCE [LARGE SCALE GENOMIC DNA]</scope>
    <source>
        <strain evidence="2 3">DSM 16199</strain>
    </source>
</reference>
<name>A0A1I4HYB7_9RHOB</name>
<dbReference type="Proteomes" id="UP000199550">
    <property type="component" value="Unassembled WGS sequence"/>
</dbReference>
<dbReference type="EMBL" id="FOTF01000020">
    <property type="protein sequence ID" value="SFL46466.1"/>
    <property type="molecule type" value="Genomic_DNA"/>
</dbReference>
<feature type="transmembrane region" description="Helical" evidence="1">
    <location>
        <begin position="20"/>
        <end position="40"/>
    </location>
</feature>
<dbReference type="RefSeq" id="WP_139222655.1">
    <property type="nucleotide sequence ID" value="NZ_FOTF01000020.1"/>
</dbReference>
<evidence type="ECO:0000313" key="2">
    <source>
        <dbReference type="EMBL" id="SFL46466.1"/>
    </source>
</evidence>
<protein>
    <submittedName>
        <fullName evidence="2">Uncharacterized protein</fullName>
    </submittedName>
</protein>